<dbReference type="AlphaFoldDB" id="H2APZ8"/>
<dbReference type="OrthoDB" id="1065058at2759"/>
<dbReference type="PANTHER" id="PTHR47438">
    <property type="entry name" value="PHOSPHATE METABOLISM PROTEIN 8-RELATED"/>
    <property type="match status" value="1"/>
</dbReference>
<dbReference type="NCBIfam" id="TIGR01993">
    <property type="entry name" value="Pyr-5-nucltdase"/>
    <property type="match status" value="1"/>
</dbReference>
<evidence type="ECO:0000313" key="2">
    <source>
        <dbReference type="Proteomes" id="UP000005220"/>
    </source>
</evidence>
<dbReference type="Gene3D" id="3.40.50.1000">
    <property type="entry name" value="HAD superfamily/HAD-like"/>
    <property type="match status" value="1"/>
</dbReference>
<evidence type="ECO:0000313" key="1">
    <source>
        <dbReference type="EMBL" id="CCF56448.1"/>
    </source>
</evidence>
<dbReference type="GO" id="GO:0006206">
    <property type="term" value="P:pyrimidine nucleobase metabolic process"/>
    <property type="evidence" value="ECO:0007669"/>
    <property type="project" value="TreeGrafter"/>
</dbReference>
<gene>
    <name evidence="1" type="primary">KAFR0B01490</name>
    <name evidence="1" type="ORF">KAFR_0B01490</name>
</gene>
<dbReference type="PANTHER" id="PTHR47438:SF1">
    <property type="entry name" value="PHOSPHATE METABOLISM PROTEIN 8-RELATED"/>
    <property type="match status" value="1"/>
</dbReference>
<dbReference type="NCBIfam" id="TIGR01509">
    <property type="entry name" value="HAD-SF-IA-v3"/>
    <property type="match status" value="1"/>
</dbReference>
<dbReference type="GO" id="GO:0016036">
    <property type="term" value="P:cellular response to phosphate starvation"/>
    <property type="evidence" value="ECO:0007669"/>
    <property type="project" value="EnsemblFungi"/>
</dbReference>
<sequence length="293" mass="34315">MTILNDTYESKTEYRRQIRLQLKRNKQHLESLDYKGTRVKNEFQLDCSFYPKPNPNCKIMYFDVDNTLYSKSTGIEKAMLQLIYNYLIVELDLSYKQAIELVHVYNEKYGMVLSGLIKNFNINIKQFNEMCDDALPLQHFIEGPDLKLRKMLIDLKQTTKIDKFWIFTNSYKNHALRCIKILGIADLFDGITYCDYFANDFMCKPSPAFFDKLRLESGLADWNNALFIDDNINNIEAASYIGMKVCFHIAEKDKFDHSRNEDDTKKLERSSKYGKIIPINDILELPLFASDAC</sequence>
<dbReference type="InParanoid" id="H2APZ8"/>
<dbReference type="SFLD" id="SFLDS00003">
    <property type="entry name" value="Haloacid_Dehalogenase"/>
    <property type="match status" value="1"/>
</dbReference>
<dbReference type="GO" id="GO:0070328">
    <property type="term" value="P:triglyceride homeostasis"/>
    <property type="evidence" value="ECO:0007669"/>
    <property type="project" value="EnsemblFungi"/>
</dbReference>
<dbReference type="RefSeq" id="XP_003955583.1">
    <property type="nucleotide sequence ID" value="XM_003955534.1"/>
</dbReference>
<dbReference type="STRING" id="1071382.H2APZ8"/>
<dbReference type="GO" id="GO:0052642">
    <property type="term" value="F:lysophosphatidic acid phosphatase activity"/>
    <property type="evidence" value="ECO:0007669"/>
    <property type="project" value="EnsemblFungi"/>
</dbReference>
<dbReference type="Gene3D" id="1.10.150.450">
    <property type="match status" value="1"/>
</dbReference>
<dbReference type="SFLD" id="SFLDG01132">
    <property type="entry name" value="C1.5.3:_5'-Nucleotidase_Like"/>
    <property type="match status" value="1"/>
</dbReference>
<dbReference type="InterPro" id="IPR052791">
    <property type="entry name" value="SSM1_domain"/>
</dbReference>
<dbReference type="GO" id="GO:0090549">
    <property type="term" value="P:response to carbon starvation"/>
    <property type="evidence" value="ECO:0007669"/>
    <property type="project" value="EnsemblFungi"/>
</dbReference>
<name>H2APZ8_KAZAF</name>
<dbReference type="eggNOG" id="KOG3109">
    <property type="taxonomic scope" value="Eukaryota"/>
</dbReference>
<reference evidence="1 2" key="1">
    <citation type="journal article" date="2011" name="Proc. Natl. Acad. Sci. U.S.A.">
        <title>Evolutionary erosion of yeast sex chromosomes by mating-type switching accidents.</title>
        <authorList>
            <person name="Gordon J.L."/>
            <person name="Armisen D."/>
            <person name="Proux-Wera E."/>
            <person name="Oheigeartaigh S.S."/>
            <person name="Byrne K.P."/>
            <person name="Wolfe K.H."/>
        </authorList>
    </citation>
    <scope>NUCLEOTIDE SEQUENCE [LARGE SCALE GENOMIC DNA]</scope>
    <source>
        <strain evidence="2">ATCC 22294 / BCRC 22015 / CBS 2517 / CECT 1963 / NBRC 1671 / NRRL Y-8276</strain>
    </source>
</reference>
<organism evidence="1 2">
    <name type="scientific">Kazachstania africana (strain ATCC 22294 / BCRC 22015 / CBS 2517 / CECT 1963 / NBRC 1671 / NRRL Y-8276)</name>
    <name type="common">Yeast</name>
    <name type="synonym">Kluyveromyces africanus</name>
    <dbReference type="NCBI Taxonomy" id="1071382"/>
    <lineage>
        <taxon>Eukaryota</taxon>
        <taxon>Fungi</taxon>
        <taxon>Dikarya</taxon>
        <taxon>Ascomycota</taxon>
        <taxon>Saccharomycotina</taxon>
        <taxon>Saccharomycetes</taxon>
        <taxon>Saccharomycetales</taxon>
        <taxon>Saccharomycetaceae</taxon>
        <taxon>Kazachstania</taxon>
    </lineage>
</organism>
<accession>H2APZ8</accession>
<dbReference type="GO" id="GO:0008252">
    <property type="term" value="F:nucleotidase activity"/>
    <property type="evidence" value="ECO:0007669"/>
    <property type="project" value="EnsemblFungi"/>
</dbReference>
<dbReference type="InterPro" id="IPR023214">
    <property type="entry name" value="HAD_sf"/>
</dbReference>
<dbReference type="SFLD" id="SFLDG01129">
    <property type="entry name" value="C1.5:_HAD__Beta-PGM__Phosphata"/>
    <property type="match status" value="1"/>
</dbReference>
<dbReference type="HOGENOM" id="CLU_059493_0_1_1"/>
<dbReference type="GeneID" id="13882751"/>
<dbReference type="InterPro" id="IPR036412">
    <property type="entry name" value="HAD-like_sf"/>
</dbReference>
<keyword evidence="2" id="KW-1185">Reference proteome</keyword>
<dbReference type="Pfam" id="PF00702">
    <property type="entry name" value="Hydrolase"/>
    <property type="match status" value="1"/>
</dbReference>
<protein>
    <recommendedName>
        <fullName evidence="3">Pyrimidine 5'-nucleotidase</fullName>
    </recommendedName>
</protein>
<dbReference type="Proteomes" id="UP000005220">
    <property type="component" value="Chromosome 2"/>
</dbReference>
<dbReference type="InterPro" id="IPR010237">
    <property type="entry name" value="Pyr-5-nucltdase"/>
</dbReference>
<dbReference type="InterPro" id="IPR006439">
    <property type="entry name" value="HAD-SF_hydro_IA"/>
</dbReference>
<proteinExistence type="predicted"/>
<dbReference type="GO" id="GO:0009166">
    <property type="term" value="P:nucleotide catabolic process"/>
    <property type="evidence" value="ECO:0007669"/>
    <property type="project" value="EnsemblFungi"/>
</dbReference>
<dbReference type="SUPFAM" id="SSF56784">
    <property type="entry name" value="HAD-like"/>
    <property type="match status" value="1"/>
</dbReference>
<evidence type="ECO:0008006" key="3">
    <source>
        <dbReference type="Google" id="ProtNLM"/>
    </source>
</evidence>
<dbReference type="EMBL" id="HE650822">
    <property type="protein sequence ID" value="CCF56448.1"/>
    <property type="molecule type" value="Genomic_DNA"/>
</dbReference>
<dbReference type="KEGG" id="kaf:KAFR_0B01490"/>